<evidence type="ECO:0000256" key="1">
    <source>
        <dbReference type="SAM" id="Phobius"/>
    </source>
</evidence>
<dbReference type="Proteomes" id="UP001176961">
    <property type="component" value="Unassembled WGS sequence"/>
</dbReference>
<protein>
    <submittedName>
        <fullName evidence="2">Uncharacterized protein</fullName>
    </submittedName>
</protein>
<dbReference type="InterPro" id="IPR040350">
    <property type="entry name" value="TMEM272"/>
</dbReference>
<sequence>MSQGKRLLSRKVVASDISNNDKSHSHLTSCPVGDFEFQLEQTYRGKARHFSTSKMAQIAPSSEQPTSGKKRWKRLYRELRKVKSAKDLVIFLRHAFGCVQCSLVAAVLLAVLNIIPTAMIVIGALNLKECRVNPNIPVWLIVDGTVALASIPISLIFSLFSGKRPWLFIAIFGTLLSVFFVVWFIVGSVWVYSKFSFVSYDDPDVEDYCDKTTYLFAFIYLTVIYSLIGLKKQMSDLNRSASSRCS</sequence>
<keyword evidence="3" id="KW-1185">Reference proteome</keyword>
<gene>
    <name evidence="2" type="ORF">CYNAS_LOCUS11254</name>
</gene>
<keyword evidence="1" id="KW-1133">Transmembrane helix</keyword>
<keyword evidence="1" id="KW-0472">Membrane</keyword>
<proteinExistence type="predicted"/>
<dbReference type="EMBL" id="CATQJL010000223">
    <property type="protein sequence ID" value="CAJ0599271.1"/>
    <property type="molecule type" value="Genomic_DNA"/>
</dbReference>
<keyword evidence="1" id="KW-0812">Transmembrane</keyword>
<feature type="transmembrane region" description="Helical" evidence="1">
    <location>
        <begin position="136"/>
        <end position="160"/>
    </location>
</feature>
<evidence type="ECO:0000313" key="3">
    <source>
        <dbReference type="Proteomes" id="UP001176961"/>
    </source>
</evidence>
<feature type="transmembrane region" description="Helical" evidence="1">
    <location>
        <begin position="103"/>
        <end position="124"/>
    </location>
</feature>
<dbReference type="AlphaFoldDB" id="A0AA36M5Z3"/>
<feature type="transmembrane region" description="Helical" evidence="1">
    <location>
        <begin position="167"/>
        <end position="192"/>
    </location>
</feature>
<accession>A0AA36M5Z3</accession>
<dbReference type="PANTHER" id="PTHR33444">
    <property type="entry name" value="SI:DKEY-19B23.12-RELATED"/>
    <property type="match status" value="1"/>
</dbReference>
<comment type="caution">
    <text evidence="2">The sequence shown here is derived from an EMBL/GenBank/DDBJ whole genome shotgun (WGS) entry which is preliminary data.</text>
</comment>
<evidence type="ECO:0000313" key="2">
    <source>
        <dbReference type="EMBL" id="CAJ0599271.1"/>
    </source>
</evidence>
<organism evidence="2 3">
    <name type="scientific">Cylicocyclus nassatus</name>
    <name type="common">Nematode worm</name>
    <dbReference type="NCBI Taxonomy" id="53992"/>
    <lineage>
        <taxon>Eukaryota</taxon>
        <taxon>Metazoa</taxon>
        <taxon>Ecdysozoa</taxon>
        <taxon>Nematoda</taxon>
        <taxon>Chromadorea</taxon>
        <taxon>Rhabditida</taxon>
        <taxon>Rhabditina</taxon>
        <taxon>Rhabditomorpha</taxon>
        <taxon>Strongyloidea</taxon>
        <taxon>Strongylidae</taxon>
        <taxon>Cylicocyclus</taxon>
    </lineage>
</organism>
<name>A0AA36M5Z3_CYLNA</name>
<dbReference type="PANTHER" id="PTHR33444:SF7">
    <property type="entry name" value="TRANSMEMBRANE PROTEIN 272"/>
    <property type="match status" value="1"/>
</dbReference>
<feature type="transmembrane region" description="Helical" evidence="1">
    <location>
        <begin position="212"/>
        <end position="230"/>
    </location>
</feature>
<reference evidence="2" key="1">
    <citation type="submission" date="2023-07" db="EMBL/GenBank/DDBJ databases">
        <authorList>
            <consortium name="CYATHOMIX"/>
        </authorList>
    </citation>
    <scope>NUCLEOTIDE SEQUENCE</scope>
    <source>
        <strain evidence="2">N/A</strain>
    </source>
</reference>